<keyword evidence="5 9" id="KW-0479">Metal-binding</keyword>
<accession>A0A2M9DDK3</accession>
<dbReference type="PANTHER" id="PTHR33254">
    <property type="entry name" value="4-HYDROXY-4-METHYL-2-OXOGLUTARATE ALDOLASE 3-RELATED"/>
    <property type="match status" value="1"/>
</dbReference>
<dbReference type="OrthoDB" id="9812532at2"/>
<dbReference type="GO" id="GO:0046872">
    <property type="term" value="F:metal ion binding"/>
    <property type="evidence" value="ECO:0007669"/>
    <property type="project" value="UniProtKB-KW"/>
</dbReference>
<dbReference type="Gene3D" id="3.50.30.40">
    <property type="entry name" value="Ribonuclease E inhibitor RraA/RraA-like"/>
    <property type="match status" value="1"/>
</dbReference>
<sequence length="236" mass="25055">MPTVVTNIARADRAATDALAGFGVSTVHEAQGRTGLMASRMRPIFRGPAISGTAVTVSAPPGDNWMIHVAAEHLQEGDVLVISPISHSVSGYFGDLLGTLCRARGARAVVIDAGCRDVNDLEQMGFPVWSRAIGAHGTVKESLGDVNLPISCGEIVVNPGDAIVADNDGVVVVPRLDVTRVAEAARAREEREEGIRRRYATGELGLDMNNMRPRLKEKGLIYVDQAEYLAGKGSAK</sequence>
<dbReference type="NCBIfam" id="NF006731">
    <property type="entry name" value="PRK09262.1"/>
    <property type="match status" value="1"/>
</dbReference>
<feature type="binding site" evidence="9">
    <location>
        <position position="116"/>
    </location>
    <ligand>
        <name>substrate</name>
    </ligand>
</feature>
<dbReference type="Proteomes" id="UP000187266">
    <property type="component" value="Chromosome"/>
</dbReference>
<dbReference type="InterPro" id="IPR036704">
    <property type="entry name" value="RraA/RraA-like_sf"/>
</dbReference>
<gene>
    <name evidence="10" type="ORF">BV394_06945</name>
</gene>
<reference evidence="10 11" key="1">
    <citation type="submission" date="2017-01" db="EMBL/GenBank/DDBJ databases">
        <title>Genomic analysis of Xuhuaishuia manganoxidans DY6-4.</title>
        <authorList>
            <person name="Wang X."/>
        </authorList>
    </citation>
    <scope>NUCLEOTIDE SEQUENCE [LARGE SCALE GENOMIC DNA]</scope>
    <source>
        <strain evidence="10 11">DY6-4</strain>
    </source>
</reference>
<name>A0A1U7DHT1_9RHOB</name>
<dbReference type="InterPro" id="IPR014165">
    <property type="entry name" value="LigK_PcmE"/>
</dbReference>
<evidence type="ECO:0000256" key="8">
    <source>
        <dbReference type="ARBA" id="ARBA00061585"/>
    </source>
</evidence>
<feature type="binding site" evidence="9">
    <location>
        <position position="117"/>
    </location>
    <ligand>
        <name>Mg(2+)</name>
        <dbReference type="ChEBI" id="CHEBI:18420"/>
    </ligand>
</feature>
<dbReference type="AlphaFoldDB" id="A0A1U7DHT1"/>
<evidence type="ECO:0000256" key="9">
    <source>
        <dbReference type="PIRSR" id="PIRSR605493-1"/>
    </source>
</evidence>
<dbReference type="STRING" id="1267768.BV394_06945"/>
<keyword evidence="11" id="KW-1185">Reference proteome</keyword>
<proteinExistence type="inferred from homology"/>
<evidence type="ECO:0000313" key="11">
    <source>
        <dbReference type="Proteomes" id="UP000187266"/>
    </source>
</evidence>
<comment type="cofactor">
    <cofactor evidence="2 9">
        <name>Mg(2+)</name>
        <dbReference type="ChEBI" id="CHEBI:18420"/>
    </cofactor>
</comment>
<comment type="catalytic activity">
    <reaction evidence="1">
        <text>4-hydroxy-4-methyl-2-oxoglutarate = 2 pyruvate</text>
        <dbReference type="Rhea" id="RHEA:22748"/>
        <dbReference type="ChEBI" id="CHEBI:15361"/>
        <dbReference type="ChEBI" id="CHEBI:58276"/>
        <dbReference type="EC" id="4.1.3.17"/>
    </reaction>
</comment>
<dbReference type="GO" id="GO:0072329">
    <property type="term" value="P:monocarboxylic acid catabolic process"/>
    <property type="evidence" value="ECO:0007669"/>
    <property type="project" value="UniProtKB-ARBA"/>
</dbReference>
<dbReference type="EMBL" id="CP019124">
    <property type="protein sequence ID" value="APX89485.1"/>
    <property type="molecule type" value="Genomic_DNA"/>
</dbReference>
<dbReference type="RefSeq" id="WP_076979508.1">
    <property type="nucleotide sequence ID" value="NZ_CP019124.1"/>
</dbReference>
<dbReference type="NCBIfam" id="TIGR02798">
    <property type="entry name" value="ligK_PcmE"/>
    <property type="match status" value="1"/>
</dbReference>
<dbReference type="GO" id="GO:0042537">
    <property type="term" value="P:benzene-containing compound metabolic process"/>
    <property type="evidence" value="ECO:0007669"/>
    <property type="project" value="UniProtKB-ARBA"/>
</dbReference>
<comment type="similarity">
    <text evidence="8">Belongs to the LigK/PcmE family.</text>
</comment>
<dbReference type="FunFam" id="3.50.30.40:FF:000002">
    <property type="entry name" value="4-carboxy-4-hydroxy-2-oxoadipate aldolase/oxaloacetate decarboxylase"/>
    <property type="match status" value="1"/>
</dbReference>
<dbReference type="SUPFAM" id="SSF89562">
    <property type="entry name" value="RraA-like"/>
    <property type="match status" value="1"/>
</dbReference>
<evidence type="ECO:0000256" key="4">
    <source>
        <dbReference type="ARBA" id="ARBA00012213"/>
    </source>
</evidence>
<dbReference type="EC" id="4.1.3.17" evidence="4"/>
<dbReference type="Pfam" id="PF03737">
    <property type="entry name" value="RraA-like"/>
    <property type="match status" value="1"/>
</dbReference>
<dbReference type="InterPro" id="IPR005493">
    <property type="entry name" value="RraA/RraA-like"/>
</dbReference>
<evidence type="ECO:0000256" key="7">
    <source>
        <dbReference type="ARBA" id="ARBA00023239"/>
    </source>
</evidence>
<evidence type="ECO:0000256" key="5">
    <source>
        <dbReference type="ARBA" id="ARBA00022723"/>
    </source>
</evidence>
<accession>A0A1U7DHT1</accession>
<dbReference type="GO" id="GO:0047443">
    <property type="term" value="F:4-hydroxy-4-methyl-2-oxoglutarate aldolase activity"/>
    <property type="evidence" value="ECO:0007669"/>
    <property type="project" value="UniProtKB-EC"/>
</dbReference>
<dbReference type="CDD" id="cd16841">
    <property type="entry name" value="RraA_family"/>
    <property type="match status" value="1"/>
</dbReference>
<keyword evidence="6 9" id="KW-0460">Magnesium</keyword>
<evidence type="ECO:0000256" key="2">
    <source>
        <dbReference type="ARBA" id="ARBA00001946"/>
    </source>
</evidence>
<evidence type="ECO:0000256" key="6">
    <source>
        <dbReference type="ARBA" id="ARBA00022842"/>
    </source>
</evidence>
<protein>
    <recommendedName>
        <fullName evidence="4">4-hydroxy-4-methyl-2-oxoglutarate aldolase</fullName>
        <ecNumber evidence="4">4.1.3.17</ecNumber>
    </recommendedName>
</protein>
<comment type="subunit">
    <text evidence="3">Homohexamer.</text>
</comment>
<evidence type="ECO:0000313" key="10">
    <source>
        <dbReference type="EMBL" id="APX89485.1"/>
    </source>
</evidence>
<dbReference type="PANTHER" id="PTHR33254:SF16">
    <property type="entry name" value="BLR3842 PROTEIN"/>
    <property type="match status" value="1"/>
</dbReference>
<feature type="binding site" evidence="9">
    <location>
        <begin position="94"/>
        <end position="97"/>
    </location>
    <ligand>
        <name>substrate</name>
    </ligand>
</feature>
<keyword evidence="7" id="KW-0456">Lyase</keyword>
<evidence type="ECO:0000256" key="3">
    <source>
        <dbReference type="ARBA" id="ARBA00011643"/>
    </source>
</evidence>
<evidence type="ECO:0000256" key="1">
    <source>
        <dbReference type="ARBA" id="ARBA00001342"/>
    </source>
</evidence>
<dbReference type="GO" id="GO:0019336">
    <property type="term" value="P:phenol-containing compound catabolic process"/>
    <property type="evidence" value="ECO:0007669"/>
    <property type="project" value="UniProtKB-ARBA"/>
</dbReference>
<organism evidence="10 11">
    <name type="scientific">Brevirhabdus pacifica</name>
    <dbReference type="NCBI Taxonomy" id="1267768"/>
    <lineage>
        <taxon>Bacteria</taxon>
        <taxon>Pseudomonadati</taxon>
        <taxon>Pseudomonadota</taxon>
        <taxon>Alphaproteobacteria</taxon>
        <taxon>Rhodobacterales</taxon>
        <taxon>Paracoccaceae</taxon>
        <taxon>Brevirhabdus</taxon>
    </lineage>
</organism>